<gene>
    <name evidence="2" type="ORF">Tco_0907085</name>
</gene>
<keyword evidence="1" id="KW-0812">Transmembrane</keyword>
<accession>A0ABQ5CIM1</accession>
<keyword evidence="1" id="KW-1133">Transmembrane helix</keyword>
<evidence type="ECO:0000313" key="2">
    <source>
        <dbReference type="EMBL" id="GJT26810.1"/>
    </source>
</evidence>
<evidence type="ECO:0000256" key="1">
    <source>
        <dbReference type="SAM" id="Phobius"/>
    </source>
</evidence>
<proteinExistence type="predicted"/>
<comment type="caution">
    <text evidence="2">The sequence shown here is derived from an EMBL/GenBank/DDBJ whole genome shotgun (WGS) entry which is preliminary data.</text>
</comment>
<reference evidence="2" key="1">
    <citation type="journal article" date="2022" name="Int. J. Mol. Sci.">
        <title>Draft Genome of Tanacetum Coccineum: Genomic Comparison of Closely Related Tanacetum-Family Plants.</title>
        <authorList>
            <person name="Yamashiro T."/>
            <person name="Shiraishi A."/>
            <person name="Nakayama K."/>
            <person name="Satake H."/>
        </authorList>
    </citation>
    <scope>NUCLEOTIDE SEQUENCE</scope>
</reference>
<organism evidence="2 3">
    <name type="scientific">Tanacetum coccineum</name>
    <dbReference type="NCBI Taxonomy" id="301880"/>
    <lineage>
        <taxon>Eukaryota</taxon>
        <taxon>Viridiplantae</taxon>
        <taxon>Streptophyta</taxon>
        <taxon>Embryophyta</taxon>
        <taxon>Tracheophyta</taxon>
        <taxon>Spermatophyta</taxon>
        <taxon>Magnoliopsida</taxon>
        <taxon>eudicotyledons</taxon>
        <taxon>Gunneridae</taxon>
        <taxon>Pentapetalae</taxon>
        <taxon>asterids</taxon>
        <taxon>campanulids</taxon>
        <taxon>Asterales</taxon>
        <taxon>Asteraceae</taxon>
        <taxon>Asteroideae</taxon>
        <taxon>Anthemideae</taxon>
        <taxon>Anthemidinae</taxon>
        <taxon>Tanacetum</taxon>
    </lineage>
</organism>
<keyword evidence="3" id="KW-1185">Reference proteome</keyword>
<sequence>MLEDFSSNGKGKRTETYTILFLELKILNVFAAFCSLTIQLYSLSPKELFTSREVAFRRIRIRHDQLVENAVSSKSRFPWIPETHVNGTL</sequence>
<reference evidence="2" key="2">
    <citation type="submission" date="2022-01" db="EMBL/GenBank/DDBJ databases">
        <authorList>
            <person name="Yamashiro T."/>
            <person name="Shiraishi A."/>
            <person name="Satake H."/>
            <person name="Nakayama K."/>
        </authorList>
    </citation>
    <scope>NUCLEOTIDE SEQUENCE</scope>
</reference>
<dbReference type="EMBL" id="BQNB010014323">
    <property type="protein sequence ID" value="GJT26810.1"/>
    <property type="molecule type" value="Genomic_DNA"/>
</dbReference>
<name>A0ABQ5CIM1_9ASTR</name>
<evidence type="ECO:0000313" key="3">
    <source>
        <dbReference type="Proteomes" id="UP001151760"/>
    </source>
</evidence>
<feature type="transmembrane region" description="Helical" evidence="1">
    <location>
        <begin position="20"/>
        <end position="43"/>
    </location>
</feature>
<dbReference type="Proteomes" id="UP001151760">
    <property type="component" value="Unassembled WGS sequence"/>
</dbReference>
<protein>
    <submittedName>
        <fullName evidence="2">Uncharacterized protein</fullName>
    </submittedName>
</protein>
<keyword evidence="1" id="KW-0472">Membrane</keyword>